<dbReference type="Pfam" id="PF08240">
    <property type="entry name" value="ADH_N"/>
    <property type="match status" value="1"/>
</dbReference>
<keyword evidence="7" id="KW-0520">NAD</keyword>
<protein>
    <recommendedName>
        <fullName evidence="3">alcohol dehydrogenase</fullName>
        <ecNumber evidence="3">1.1.1.1</ecNumber>
    </recommendedName>
</protein>
<dbReference type="InterPro" id="IPR032675">
    <property type="entry name" value="LRR_dom_sf"/>
</dbReference>
<evidence type="ECO:0000313" key="11">
    <source>
        <dbReference type="EMBL" id="TFY56723.1"/>
    </source>
</evidence>
<feature type="domain" description="Enoyl reductase (ER)" evidence="10">
    <location>
        <begin position="16"/>
        <end position="347"/>
    </location>
</feature>
<evidence type="ECO:0000256" key="9">
    <source>
        <dbReference type="SAM" id="MobiDB-lite"/>
    </source>
</evidence>
<reference evidence="11 12" key="1">
    <citation type="submission" date="2019-02" db="EMBL/GenBank/DDBJ databases">
        <title>Genome sequencing of the rare red list fungi Dentipellis fragilis.</title>
        <authorList>
            <person name="Buettner E."/>
            <person name="Kellner H."/>
        </authorList>
    </citation>
    <scope>NUCLEOTIDE SEQUENCE [LARGE SCALE GENOMIC DNA]</scope>
    <source>
        <strain evidence="11 12">DSM 105465</strain>
    </source>
</reference>
<evidence type="ECO:0000256" key="4">
    <source>
        <dbReference type="ARBA" id="ARBA00022723"/>
    </source>
</evidence>
<dbReference type="EMBL" id="SEOQ01000804">
    <property type="protein sequence ID" value="TFY56723.1"/>
    <property type="molecule type" value="Genomic_DNA"/>
</dbReference>
<keyword evidence="5 8" id="KW-0862">Zinc</keyword>
<dbReference type="PANTHER" id="PTHR42940:SF3">
    <property type="entry name" value="ALCOHOL DEHYDROGENASE 1-RELATED"/>
    <property type="match status" value="1"/>
</dbReference>
<dbReference type="GO" id="GO:0008270">
    <property type="term" value="F:zinc ion binding"/>
    <property type="evidence" value="ECO:0007669"/>
    <property type="project" value="InterPro"/>
</dbReference>
<dbReference type="InterPro" id="IPR002328">
    <property type="entry name" value="ADH_Zn_CS"/>
</dbReference>
<dbReference type="GO" id="GO:0005737">
    <property type="term" value="C:cytoplasm"/>
    <property type="evidence" value="ECO:0007669"/>
    <property type="project" value="TreeGrafter"/>
</dbReference>
<comment type="similarity">
    <text evidence="2 8">Belongs to the zinc-containing alcohol dehydrogenase family.</text>
</comment>
<keyword evidence="4 8" id="KW-0479">Metal-binding</keyword>
<dbReference type="SUPFAM" id="SSF50129">
    <property type="entry name" value="GroES-like"/>
    <property type="match status" value="1"/>
</dbReference>
<dbReference type="STRING" id="205917.A0A4Y9Y4L0"/>
<dbReference type="SUPFAM" id="SSF52047">
    <property type="entry name" value="RNI-like"/>
    <property type="match status" value="2"/>
</dbReference>
<dbReference type="InterPro" id="IPR013149">
    <property type="entry name" value="ADH-like_C"/>
</dbReference>
<dbReference type="InterPro" id="IPR056451">
    <property type="entry name" value="Znf_Tbcl_Rhp7"/>
</dbReference>
<dbReference type="Gene3D" id="3.40.50.720">
    <property type="entry name" value="NAD(P)-binding Rossmann-like Domain"/>
    <property type="match status" value="1"/>
</dbReference>
<dbReference type="SMART" id="SM00829">
    <property type="entry name" value="PKS_ER"/>
    <property type="match status" value="1"/>
</dbReference>
<dbReference type="InterPro" id="IPR011032">
    <property type="entry name" value="GroES-like_sf"/>
</dbReference>
<feature type="compositionally biased region" description="Basic residues" evidence="9">
    <location>
        <begin position="429"/>
        <end position="439"/>
    </location>
</feature>
<dbReference type="InterPro" id="IPR013154">
    <property type="entry name" value="ADH-like_N"/>
</dbReference>
<dbReference type="Pfam" id="PF23550">
    <property type="entry name" value="zf_Tbcl_Rhp7"/>
    <property type="match status" value="1"/>
</dbReference>
<dbReference type="SUPFAM" id="SSF51735">
    <property type="entry name" value="NAD(P)-binding Rossmann-fold domains"/>
    <property type="match status" value="1"/>
</dbReference>
<dbReference type="InterPro" id="IPR020843">
    <property type="entry name" value="ER"/>
</dbReference>
<evidence type="ECO:0000256" key="1">
    <source>
        <dbReference type="ARBA" id="ARBA00001947"/>
    </source>
</evidence>
<organism evidence="11 12">
    <name type="scientific">Dentipellis fragilis</name>
    <dbReference type="NCBI Taxonomy" id="205917"/>
    <lineage>
        <taxon>Eukaryota</taxon>
        <taxon>Fungi</taxon>
        <taxon>Dikarya</taxon>
        <taxon>Basidiomycota</taxon>
        <taxon>Agaricomycotina</taxon>
        <taxon>Agaricomycetes</taxon>
        <taxon>Russulales</taxon>
        <taxon>Hericiaceae</taxon>
        <taxon>Dentipellis</taxon>
    </lineage>
</organism>
<comment type="cofactor">
    <cofactor evidence="1 8">
        <name>Zn(2+)</name>
        <dbReference type="ChEBI" id="CHEBI:29105"/>
    </cofactor>
</comment>
<name>A0A4Y9Y4L0_9AGAM</name>
<evidence type="ECO:0000313" key="12">
    <source>
        <dbReference type="Proteomes" id="UP000298327"/>
    </source>
</evidence>
<gene>
    <name evidence="11" type="ORF">EVG20_g8818</name>
</gene>
<dbReference type="CDD" id="cd08297">
    <property type="entry name" value="CAD3"/>
    <property type="match status" value="1"/>
</dbReference>
<keyword evidence="6" id="KW-0560">Oxidoreductase</keyword>
<dbReference type="Gene3D" id="3.80.10.10">
    <property type="entry name" value="Ribonuclease Inhibitor"/>
    <property type="match status" value="2"/>
</dbReference>
<dbReference type="PANTHER" id="PTHR42940">
    <property type="entry name" value="ALCOHOL DEHYDROGENASE 1-RELATED"/>
    <property type="match status" value="1"/>
</dbReference>
<accession>A0A4Y9Y4L0</accession>
<feature type="region of interest" description="Disordered" evidence="9">
    <location>
        <begin position="358"/>
        <end position="449"/>
    </location>
</feature>
<dbReference type="OrthoDB" id="421226at2759"/>
<evidence type="ECO:0000256" key="7">
    <source>
        <dbReference type="ARBA" id="ARBA00023027"/>
    </source>
</evidence>
<evidence type="ECO:0000256" key="3">
    <source>
        <dbReference type="ARBA" id="ARBA00013190"/>
    </source>
</evidence>
<dbReference type="PROSITE" id="PS00059">
    <property type="entry name" value="ADH_ZINC"/>
    <property type="match status" value="1"/>
</dbReference>
<comment type="caution">
    <text evidence="11">The sequence shown here is derived from an EMBL/GenBank/DDBJ whole genome shotgun (WGS) entry which is preliminary data.</text>
</comment>
<dbReference type="InterPro" id="IPR036291">
    <property type="entry name" value="NAD(P)-bd_dom_sf"/>
</dbReference>
<dbReference type="EC" id="1.1.1.1" evidence="3"/>
<evidence type="ECO:0000256" key="8">
    <source>
        <dbReference type="RuleBase" id="RU361277"/>
    </source>
</evidence>
<dbReference type="Gene3D" id="3.90.180.10">
    <property type="entry name" value="Medium-chain alcohol dehydrogenases, catalytic domain"/>
    <property type="match status" value="1"/>
</dbReference>
<dbReference type="Pfam" id="PF00107">
    <property type="entry name" value="ADH_zinc_N"/>
    <property type="match status" value="1"/>
</dbReference>
<evidence type="ECO:0000259" key="10">
    <source>
        <dbReference type="SMART" id="SM00829"/>
    </source>
</evidence>
<evidence type="ECO:0000256" key="2">
    <source>
        <dbReference type="ARBA" id="ARBA00008072"/>
    </source>
</evidence>
<evidence type="ECO:0000256" key="6">
    <source>
        <dbReference type="ARBA" id="ARBA00023002"/>
    </source>
</evidence>
<proteinExistence type="inferred from homology"/>
<evidence type="ECO:0000256" key="5">
    <source>
        <dbReference type="ARBA" id="ARBA00022833"/>
    </source>
</evidence>
<dbReference type="Proteomes" id="UP000298327">
    <property type="component" value="Unassembled WGS sequence"/>
</dbReference>
<dbReference type="GO" id="GO:0004022">
    <property type="term" value="F:alcohol dehydrogenase (NAD+) activity"/>
    <property type="evidence" value="ECO:0007669"/>
    <property type="project" value="UniProtKB-EC"/>
</dbReference>
<keyword evidence="12" id="KW-1185">Reference proteome</keyword>
<dbReference type="AlphaFoldDB" id="A0A4Y9Y4L0"/>
<sequence>MAIPRTQTAALIVTPGQPLEVRTTHPVTQPEDLETGQCLVRMHCTGVCHSDLHIAAGDWPHAPVPFVGGHEGVGTVVAIGPGAGKEGEGDVKIGTRVGVKWILYACGRCELCRKGDETGCASRVLSGHTRDGTFCQYMVAWVNHVVPIPEELSDEAAAPVLCAGLTVYAALKRSNISPSDWVVIPGAGGGLGHLAIQYATALGFRVLAIDTGNDKKEVCLQLGAKGFIDYKESKDLVGDIIAACDGKGAHAVLITTASGKAYEDSINYLRTRGTIVAIGLPEKFIWRLPVELITFKAIRIVGHTLGNYQDTVEALDLAARRKVVPHVNIRKLADINEVFDDMREAKIESGITATSIARRARTAQQPQNEEEQPVAGPSGANDTENGEPNETRTRRASATGYVSDNLDVTDEEPSPKKRKPSKAADAKQKGKSKAKGKKGKKDDDEDYDDEDEDAYTALSKSMWTNASAKPPVGSFEKCARCEQQFTVTKYTMPADPPPGFLCHKCAKAGGNDPFKKPAAPRKRKNAAEKRTVINFEERRFPSLVSLCVQLLSKHINDVEAFGDIGIVNLDRIIRALCRNRSLTAENVSLFYNVENSDLILYDATNLTPDPLISLAYLNPNLTSLRIDFCGRINDEVIQSWSKALPNLRRLELLGPYLVRPAAWVGFFESHPELEGYLIHQSPRFDLECMQALAKNCAGLTELRLKEIGNMDDSFLEHIAKLTNLTYLDLSDPSNSLSEEGLVPLMSAVGPGLKKLDVSGNTLLSDDFLKEGLKPHAHGLTSLTLDGLLLLTDAGGAALFGSWNPEDAHLDSLSMARCRDLGDATLEAILTFAGHRLLSLNINGWRNTTEASLNMIGEKVKTLRKLDIGWHRAANDFVMKGIMDGCEKIEEIKCWGCNHVTENCPRKKGITLYGVESHSCV</sequence>
<dbReference type="FunFam" id="3.40.50.720:FF:000039">
    <property type="entry name" value="Alcohol dehydrogenase AdhP"/>
    <property type="match status" value="1"/>
</dbReference>